<feature type="non-terminal residue" evidence="2">
    <location>
        <position position="1"/>
    </location>
</feature>
<reference evidence="2" key="6">
    <citation type="submission" date="2004-03" db="EMBL/GenBank/DDBJ databases">
        <authorList>
            <person name="Arakawa T."/>
            <person name="Carninci P."/>
            <person name="Fukuda S."/>
            <person name="Hashizume W."/>
            <person name="Hayashida K."/>
            <person name="Hori F."/>
            <person name="Iida J."/>
            <person name="Imamura K."/>
            <person name="Imotani K."/>
            <person name="Itoh M."/>
            <person name="Kanagawa S."/>
            <person name="Kawai J."/>
            <person name="Kojima M."/>
            <person name="Konno H."/>
            <person name="Murata M."/>
            <person name="Nakamura M."/>
            <person name="Ninomiya N."/>
            <person name="Nishiyori H."/>
            <person name="Nomura K."/>
            <person name="Ohno M."/>
            <person name="Sakazume N."/>
            <person name="Sano H."/>
            <person name="Sasaki D."/>
            <person name="Shibata K."/>
            <person name="Shiraki T."/>
            <person name="Tagami M."/>
            <person name="Tagami Y."/>
            <person name="Waki K."/>
            <person name="Watahiki A."/>
            <person name="Muramatsu M."/>
            <person name="Hayashizaki Y."/>
        </authorList>
    </citation>
    <scope>NUCLEOTIDE SEQUENCE</scope>
    <source>
        <strain evidence="2">C57BL/6J</strain>
        <tissue evidence="2">Testis</tissue>
    </source>
</reference>
<gene>
    <name evidence="3" type="primary">Gm10386</name>
</gene>
<dbReference type="EMBL" id="AK133080">
    <property type="protein sequence ID" value="BAE21501.1"/>
    <property type="molecule type" value="mRNA"/>
</dbReference>
<proteinExistence type="evidence at transcript level"/>
<protein>
    <submittedName>
        <fullName evidence="2">Uncharacterized protein</fullName>
    </submittedName>
</protein>
<accession>Q3V0K3</accession>
<reference evidence="2" key="2">
    <citation type="journal article" date="2000" name="Genome Res.">
        <title>Normalization and subtraction of cap-trapper-selected cDNAs to prepare full-length cDNA libraries for rapid discovery of new genes.</title>
        <authorList>
            <person name="Carninci P."/>
            <person name="Shibata Y."/>
            <person name="Hayatsu N."/>
            <person name="Sugahara Y."/>
            <person name="Shibata K."/>
            <person name="Itoh M."/>
            <person name="Konno H."/>
            <person name="Okazaki Y."/>
            <person name="Muramatsu M."/>
            <person name="Hayashizaki Y."/>
        </authorList>
    </citation>
    <scope>NUCLEOTIDE SEQUENCE</scope>
    <source>
        <strain evidence="2">C57BL/6J</strain>
        <tissue evidence="2">Testis</tissue>
    </source>
</reference>
<dbReference type="MGI" id="MGI:3642888">
    <property type="gene designation" value="Gm10386"/>
</dbReference>
<evidence type="ECO:0000256" key="1">
    <source>
        <dbReference type="SAM" id="MobiDB-lite"/>
    </source>
</evidence>
<reference evidence="2" key="3">
    <citation type="journal article" date="2000" name="Genome Res.">
        <title>RIKEN integrated sequence analysis (RISA) system--384-format sequencing pipeline with 384 multicapillary sequencer.</title>
        <authorList>
            <person name="Shibata K."/>
            <person name="Itoh M."/>
            <person name="Aizawa K."/>
            <person name="Nagaoka S."/>
            <person name="Sasaki N."/>
            <person name="Carninci P."/>
            <person name="Konno H."/>
            <person name="Akiyama J."/>
            <person name="Nishi K."/>
            <person name="Kitsunai T."/>
            <person name="Tashiro H."/>
            <person name="Itoh M."/>
            <person name="Sumi N."/>
            <person name="Ishii Y."/>
            <person name="Nakamura S."/>
            <person name="Hazama M."/>
            <person name="Nishine T."/>
            <person name="Harada A."/>
            <person name="Yamamoto R."/>
            <person name="Matsumoto H."/>
            <person name="Sakaguchi S."/>
            <person name="Ikegami T."/>
            <person name="Kashiwagi K."/>
            <person name="Fujiwake S."/>
            <person name="Inoue K."/>
            <person name="Togawa Y."/>
            <person name="Izawa M."/>
            <person name="Ohara E."/>
            <person name="Watahiki M."/>
            <person name="Yoneda Y."/>
            <person name="Ishikawa T."/>
            <person name="Ozawa K."/>
            <person name="Tanaka T."/>
            <person name="Matsuura S."/>
            <person name="Kawai J."/>
            <person name="Okazaki Y."/>
            <person name="Muramatsu M."/>
            <person name="Inoue Y."/>
            <person name="Kira A."/>
            <person name="Hayashizaki Y."/>
        </authorList>
    </citation>
    <scope>NUCLEOTIDE SEQUENCE</scope>
    <source>
        <strain evidence="2">C57BL/6J</strain>
        <tissue evidence="2">Testis</tissue>
    </source>
</reference>
<evidence type="ECO:0000313" key="2">
    <source>
        <dbReference type="EMBL" id="BAE21501.1"/>
    </source>
</evidence>
<reference evidence="2" key="4">
    <citation type="journal article" date="2001" name="Nature">
        <title>Functional annotation of a full-length mouse cDNA collection.</title>
        <authorList>
            <consortium name="The RIKEN Genome Exploration Research Group Phase II Team and the FANTOM Consortium"/>
        </authorList>
    </citation>
    <scope>NUCLEOTIDE SEQUENCE</scope>
    <source>
        <strain evidence="2">C57BL/6J</strain>
        <tissue evidence="2">Testis</tissue>
    </source>
</reference>
<organism evidence="2">
    <name type="scientific">Mus musculus</name>
    <name type="common">Mouse</name>
    <dbReference type="NCBI Taxonomy" id="10090"/>
    <lineage>
        <taxon>Eukaryota</taxon>
        <taxon>Metazoa</taxon>
        <taxon>Chordata</taxon>
        <taxon>Craniata</taxon>
        <taxon>Vertebrata</taxon>
        <taxon>Euteleostomi</taxon>
        <taxon>Mammalia</taxon>
        <taxon>Eutheria</taxon>
        <taxon>Euarchontoglires</taxon>
        <taxon>Glires</taxon>
        <taxon>Rodentia</taxon>
        <taxon>Myomorpha</taxon>
        <taxon>Muroidea</taxon>
        <taxon>Muridae</taxon>
        <taxon>Murinae</taxon>
        <taxon>Mus</taxon>
        <taxon>Mus</taxon>
    </lineage>
</organism>
<dbReference type="AlphaFoldDB" id="Q3V0K3"/>
<dbReference type="AGR" id="MGI:3642888"/>
<name>Q3V0K3_MOUSE</name>
<reference evidence="2" key="7">
    <citation type="journal article" date="2005" name="Science">
        <title>The Transcriptional Landscape of the Mammalian Genome.</title>
        <authorList>
            <consortium name="The FANTOM Consortium"/>
            <consortium name="Riken Genome Exploration Research Group and Genome Science Group (Genome Network Project Core Group)"/>
        </authorList>
    </citation>
    <scope>NUCLEOTIDE SEQUENCE</scope>
    <source>
        <strain evidence="2">C57BL/6J</strain>
        <tissue evidence="2">Testis</tissue>
    </source>
</reference>
<feature type="region of interest" description="Disordered" evidence="1">
    <location>
        <begin position="68"/>
        <end position="102"/>
    </location>
</feature>
<sequence>ALRASSVAAPRGAEVPWRERRVTEKLKAKGPLKGAEVHRGSRDCVVSGSDLPRGCCVLSLISTEAGGDRIPWPPRAPSHPWPKSPSAATGLSDVKGSPTKGSDLFCGGRFSEIKETWFCFVK</sequence>
<reference evidence="2" key="8">
    <citation type="journal article" date="2005" name="Science">
        <title>Antisense Transcription in the Mammalian Transcriptome.</title>
        <authorList>
            <consortium name="RIKEN Genome Exploration Research Group and Genome Science Group (Genome Network Project Core Group) and the FANTOM Consortium"/>
        </authorList>
    </citation>
    <scope>NUCLEOTIDE SEQUENCE</scope>
    <source>
        <strain evidence="2">C57BL/6J</strain>
        <tissue evidence="2">Testis</tissue>
    </source>
</reference>
<reference evidence="2" key="1">
    <citation type="journal article" date="1999" name="Methods Enzymol.">
        <title>High-efficiency full-length cDNA cloning.</title>
        <authorList>
            <person name="Carninci P."/>
            <person name="Hayashizaki Y."/>
        </authorList>
    </citation>
    <scope>NUCLEOTIDE SEQUENCE</scope>
    <source>
        <strain evidence="2">C57BL/6J</strain>
        <tissue evidence="2">Testis</tissue>
    </source>
</reference>
<evidence type="ECO:0000313" key="3">
    <source>
        <dbReference type="MGI" id="MGI:3642888"/>
    </source>
</evidence>
<reference evidence="2" key="5">
    <citation type="journal article" date="2002" name="Nature">
        <title>Analysis of the mouse transcriptome based on functional annotation of 60,770 full-length cDNAs.</title>
        <authorList>
            <consortium name="The FANTOM Consortium and the RIKEN Genome Exploration Research Group Phase I and II Team"/>
        </authorList>
    </citation>
    <scope>NUCLEOTIDE SEQUENCE</scope>
    <source>
        <strain evidence="2">C57BL/6J</strain>
        <tissue evidence="2">Testis</tissue>
    </source>
</reference>
<feature type="compositionally biased region" description="Pro residues" evidence="1">
    <location>
        <begin position="71"/>
        <end position="83"/>
    </location>
</feature>